<proteinExistence type="predicted"/>
<dbReference type="GeneID" id="73378001"/>
<evidence type="ECO:0000313" key="2">
    <source>
        <dbReference type="EMBL" id="KAI3406779.1"/>
    </source>
</evidence>
<feature type="domain" description="SCP" evidence="1">
    <location>
        <begin position="1"/>
        <end position="119"/>
    </location>
</feature>
<evidence type="ECO:0000313" key="3">
    <source>
        <dbReference type="Proteomes" id="UP001202479"/>
    </source>
</evidence>
<dbReference type="PANTHER" id="PTHR10334">
    <property type="entry name" value="CYSTEINE-RICH SECRETORY PROTEIN-RELATED"/>
    <property type="match status" value="1"/>
</dbReference>
<dbReference type="SMART" id="SM00198">
    <property type="entry name" value="SCP"/>
    <property type="match status" value="1"/>
</dbReference>
<protein>
    <recommendedName>
        <fullName evidence="1">SCP domain-containing protein</fullName>
    </recommendedName>
</protein>
<dbReference type="PRINTS" id="PR00837">
    <property type="entry name" value="V5TPXLIKE"/>
</dbReference>
<dbReference type="InterPro" id="IPR018244">
    <property type="entry name" value="Allrgn_V5/Tpx1_CS"/>
</dbReference>
<dbReference type="InterPro" id="IPR001283">
    <property type="entry name" value="CRISP-related"/>
</dbReference>
<dbReference type="PROSITE" id="PS01010">
    <property type="entry name" value="CRISP_2"/>
    <property type="match status" value="1"/>
</dbReference>
<dbReference type="InterPro" id="IPR035940">
    <property type="entry name" value="CAP_sf"/>
</dbReference>
<organism evidence="2 3">
    <name type="scientific">Candida oxycetoniae</name>
    <dbReference type="NCBI Taxonomy" id="497107"/>
    <lineage>
        <taxon>Eukaryota</taxon>
        <taxon>Fungi</taxon>
        <taxon>Dikarya</taxon>
        <taxon>Ascomycota</taxon>
        <taxon>Saccharomycotina</taxon>
        <taxon>Pichiomycetes</taxon>
        <taxon>Debaryomycetaceae</taxon>
        <taxon>Candida/Lodderomyces clade</taxon>
        <taxon>Candida</taxon>
    </lineage>
</organism>
<reference evidence="2" key="1">
    <citation type="journal article" date="2022" name="DNA Res.">
        <title>Genome analysis of five recently described species of the CUG-Ser clade uncovers Candida theae as a new hybrid lineage with pathogenic potential in the Candida parapsilosis species complex.</title>
        <authorList>
            <person name="Mixao V."/>
            <person name="Del Olmo V."/>
            <person name="Hegedusova E."/>
            <person name="Saus E."/>
            <person name="Pryszcz L."/>
            <person name="Cillingova A."/>
            <person name="Nosek J."/>
            <person name="Gabaldon T."/>
        </authorList>
    </citation>
    <scope>NUCLEOTIDE SEQUENCE</scope>
    <source>
        <strain evidence="2">CBS 10844</strain>
    </source>
</reference>
<dbReference type="Proteomes" id="UP001202479">
    <property type="component" value="Unassembled WGS sequence"/>
</dbReference>
<dbReference type="GO" id="GO:0005576">
    <property type="term" value="C:extracellular region"/>
    <property type="evidence" value="ECO:0007669"/>
    <property type="project" value="InterPro"/>
</dbReference>
<evidence type="ECO:0000259" key="1">
    <source>
        <dbReference type="SMART" id="SM00198"/>
    </source>
</evidence>
<comment type="caution">
    <text evidence="2">The sequence shown here is derived from an EMBL/GenBank/DDBJ whole genome shotgun (WGS) entry which is preliminary data.</text>
</comment>
<dbReference type="AlphaFoldDB" id="A0AAI9T1Q3"/>
<dbReference type="RefSeq" id="XP_049182524.1">
    <property type="nucleotide sequence ID" value="XM_049325197.1"/>
</dbReference>
<sequence length="129" mass="14451">MLQEHNKKRSVHGAQKLRWSIEVFNYAAQFAQEYNCSGTLQHSGGKYGENLAYGYTPIGAINAWYEEGDNYPYGSESIYNHFTALIWNDTNSIGCAYKSCPNGALYITCNYNPPGNVIGYCSKNVFPPI</sequence>
<dbReference type="EMBL" id="JAHUZD010000021">
    <property type="protein sequence ID" value="KAI3406779.1"/>
    <property type="molecule type" value="Genomic_DNA"/>
</dbReference>
<dbReference type="InterPro" id="IPR014044">
    <property type="entry name" value="CAP_dom"/>
</dbReference>
<name>A0AAI9T1Q3_9ASCO</name>
<gene>
    <name evidence="2" type="ORF">KGF56_000384</name>
</gene>
<dbReference type="Gene3D" id="3.40.33.10">
    <property type="entry name" value="CAP"/>
    <property type="match status" value="1"/>
</dbReference>
<dbReference type="Pfam" id="PF00188">
    <property type="entry name" value="CAP"/>
    <property type="match status" value="1"/>
</dbReference>
<keyword evidence="3" id="KW-1185">Reference proteome</keyword>
<accession>A0AAI9T1Q3</accession>
<dbReference type="SUPFAM" id="SSF55797">
    <property type="entry name" value="PR-1-like"/>
    <property type="match status" value="1"/>
</dbReference>